<protein>
    <submittedName>
        <fullName evidence="3">Transmembrane protein, putative</fullName>
    </submittedName>
</protein>
<evidence type="ECO:0000256" key="2">
    <source>
        <dbReference type="SAM" id="Phobius"/>
    </source>
</evidence>
<feature type="transmembrane region" description="Helical" evidence="2">
    <location>
        <begin position="176"/>
        <end position="198"/>
    </location>
</feature>
<keyword evidence="4" id="KW-1185">Reference proteome</keyword>
<accession>Q24HV7</accession>
<evidence type="ECO:0000313" key="3">
    <source>
        <dbReference type="EMBL" id="EAS07481.2"/>
    </source>
</evidence>
<keyword evidence="2" id="KW-0472">Membrane</keyword>
<keyword evidence="2 3" id="KW-0812">Transmembrane</keyword>
<dbReference type="GeneID" id="7831021"/>
<feature type="coiled-coil region" evidence="1">
    <location>
        <begin position="579"/>
        <end position="661"/>
    </location>
</feature>
<proteinExistence type="predicted"/>
<name>Q24HV7_TETTS</name>
<feature type="transmembrane region" description="Helical" evidence="2">
    <location>
        <begin position="135"/>
        <end position="155"/>
    </location>
</feature>
<dbReference type="Proteomes" id="UP000009168">
    <property type="component" value="Unassembled WGS sequence"/>
</dbReference>
<sequence length="700" mass="82989">MFGLSLNQIAIVLIIKYIQWILVYIFIKYMTEYPYFQTFITFFVIDKLMRMVFVIQVVQPRLSEALVLIISIMLQFEEAYAYWMKGGGKKDEFYEDFDSQDKYDFLLESFSLNVFLIPQILSVLCFTLFTQNEEAFLLNTPSILFSYTCFNYLWWKMLSTETLDFYATIKEIIHHFSCFGLIFICFNVENFFVLYFLLNGALSAFMMYRNTKLPVAENTPFSEILLLNCFILIQVFFQGGVELRRPERKQGLSLIQMYSQRNLNAQILVKLIQISFLLSTYAIFLAPKIFTHQAGIKLNFLIIVLISSALSFMFLLKDLWDFVISPFFEGDLFVEIENFKELVKYNNLHREEKLNLNQVEYVKIKIDEKSFNKLSEKEAFEMYYAFLFNFGNHSISIEYFGNRDYQGENFIVTLKKFVNIHLLEKALSQQRINPYIKEIEFPFYVKKSQLAKLIYSKISSNSTAIITTQQQPVDLLYVQLNHARELQTALMHGVFFKKRLNMFWEQNDSQEENFTRINITTTQESYQKNTVQDQYQQEYQVKIKNPIDENQNRNKILGIIKEKINSSKQLIEQNQKTALSKLVMNISELEKSVRSYQNEINKKTEELQLLKQQQTKAYPSLKDLEQQDNIVEELNELNQYVQQTKEQLETKQKQLASFQEYFKRHGQKLSFTKPSQILKNIDYCFIYQCQIQAESESKNN</sequence>
<keyword evidence="1" id="KW-0175">Coiled coil</keyword>
<feature type="transmembrane region" description="Helical" evidence="2">
    <location>
        <begin position="263"/>
        <end position="284"/>
    </location>
</feature>
<feature type="transmembrane region" description="Helical" evidence="2">
    <location>
        <begin position="296"/>
        <end position="316"/>
    </location>
</feature>
<dbReference type="RefSeq" id="XP_001027723.2">
    <property type="nucleotide sequence ID" value="XM_001027723.2"/>
</dbReference>
<dbReference type="InParanoid" id="Q24HV7"/>
<gene>
    <name evidence="3" type="ORF">TTHERM_00572170</name>
</gene>
<evidence type="ECO:0000313" key="4">
    <source>
        <dbReference type="Proteomes" id="UP000009168"/>
    </source>
</evidence>
<organism evidence="3 4">
    <name type="scientific">Tetrahymena thermophila (strain SB210)</name>
    <dbReference type="NCBI Taxonomy" id="312017"/>
    <lineage>
        <taxon>Eukaryota</taxon>
        <taxon>Sar</taxon>
        <taxon>Alveolata</taxon>
        <taxon>Ciliophora</taxon>
        <taxon>Intramacronucleata</taxon>
        <taxon>Oligohymenophorea</taxon>
        <taxon>Hymenostomatida</taxon>
        <taxon>Tetrahymenina</taxon>
        <taxon>Tetrahymenidae</taxon>
        <taxon>Tetrahymena</taxon>
    </lineage>
</organism>
<reference evidence="4" key="1">
    <citation type="journal article" date="2006" name="PLoS Biol.">
        <title>Macronuclear genome sequence of the ciliate Tetrahymena thermophila, a model eukaryote.</title>
        <authorList>
            <person name="Eisen J.A."/>
            <person name="Coyne R.S."/>
            <person name="Wu M."/>
            <person name="Wu D."/>
            <person name="Thiagarajan M."/>
            <person name="Wortman J.R."/>
            <person name="Badger J.H."/>
            <person name="Ren Q."/>
            <person name="Amedeo P."/>
            <person name="Jones K.M."/>
            <person name="Tallon L.J."/>
            <person name="Delcher A.L."/>
            <person name="Salzberg S.L."/>
            <person name="Silva J.C."/>
            <person name="Haas B.J."/>
            <person name="Majoros W.H."/>
            <person name="Farzad M."/>
            <person name="Carlton J.M."/>
            <person name="Smith R.K. Jr."/>
            <person name="Garg J."/>
            <person name="Pearlman R.E."/>
            <person name="Karrer K.M."/>
            <person name="Sun L."/>
            <person name="Manning G."/>
            <person name="Elde N.C."/>
            <person name="Turkewitz A.P."/>
            <person name="Asai D.J."/>
            <person name="Wilkes D.E."/>
            <person name="Wang Y."/>
            <person name="Cai H."/>
            <person name="Collins K."/>
            <person name="Stewart B.A."/>
            <person name="Lee S.R."/>
            <person name="Wilamowska K."/>
            <person name="Weinberg Z."/>
            <person name="Ruzzo W.L."/>
            <person name="Wloga D."/>
            <person name="Gaertig J."/>
            <person name="Frankel J."/>
            <person name="Tsao C.-C."/>
            <person name="Gorovsky M.A."/>
            <person name="Keeling P.J."/>
            <person name="Waller R.F."/>
            <person name="Patron N.J."/>
            <person name="Cherry J.M."/>
            <person name="Stover N.A."/>
            <person name="Krieger C.J."/>
            <person name="del Toro C."/>
            <person name="Ryder H.F."/>
            <person name="Williamson S.C."/>
            <person name="Barbeau R.A."/>
            <person name="Hamilton E.P."/>
            <person name="Orias E."/>
        </authorList>
    </citation>
    <scope>NUCLEOTIDE SEQUENCE [LARGE SCALE GENOMIC DNA]</scope>
    <source>
        <strain evidence="4">SB210</strain>
    </source>
</reference>
<evidence type="ECO:0000256" key="1">
    <source>
        <dbReference type="SAM" id="Coils"/>
    </source>
</evidence>
<feature type="transmembrane region" description="Helical" evidence="2">
    <location>
        <begin position="6"/>
        <end position="27"/>
    </location>
</feature>
<dbReference type="AlphaFoldDB" id="Q24HV7"/>
<dbReference type="KEGG" id="tet:TTHERM_00572170"/>
<feature type="transmembrane region" description="Helical" evidence="2">
    <location>
        <begin position="105"/>
        <end position="129"/>
    </location>
</feature>
<dbReference type="EMBL" id="GG662498">
    <property type="protein sequence ID" value="EAS07481.2"/>
    <property type="molecule type" value="Genomic_DNA"/>
</dbReference>
<keyword evidence="2" id="KW-1133">Transmembrane helix</keyword>
<dbReference type="HOGENOM" id="CLU_421823_0_0_1"/>